<evidence type="ECO:0000256" key="1">
    <source>
        <dbReference type="ARBA" id="ARBA00004651"/>
    </source>
</evidence>
<sequence>MSDEIPVGSPPAPPGRHAAPGGWYADPVDGSRERYWDGWQWTRNVRPRRGAAPAAAPPPPPAPHGFSQPQQSMGQPGPYGQFPPGYPPQGYAPPGYLAVPTTADGVPLASWWWRALAYAIDYFLLSAVVQIIAAVTGLAARIDQASREYQAYLIEVLTTGATPDLGHAIGLLNTPASMTVSVISTVLFIVYSGLMLSSRGATLGKMVCRLRVVPLDQGQGGPALDKRRSWLRPVMTELLAFIPLVGLIDVLFPLWDRRKQTLHDKIAGTQVVREPKRPNWR</sequence>
<organism evidence="10 11">
    <name type="scientific">Ammonicoccus fulvus</name>
    <dbReference type="NCBI Taxonomy" id="3138240"/>
    <lineage>
        <taxon>Bacteria</taxon>
        <taxon>Bacillati</taxon>
        <taxon>Actinomycetota</taxon>
        <taxon>Actinomycetes</taxon>
        <taxon>Propionibacteriales</taxon>
        <taxon>Propionibacteriaceae</taxon>
        <taxon>Ammonicoccus</taxon>
    </lineage>
</organism>
<evidence type="ECO:0000313" key="11">
    <source>
        <dbReference type="Proteomes" id="UP001442841"/>
    </source>
</evidence>
<dbReference type="InterPro" id="IPR010432">
    <property type="entry name" value="RDD"/>
</dbReference>
<evidence type="ECO:0000256" key="6">
    <source>
        <dbReference type="SAM" id="MobiDB-lite"/>
    </source>
</evidence>
<evidence type="ECO:0000256" key="4">
    <source>
        <dbReference type="ARBA" id="ARBA00022989"/>
    </source>
</evidence>
<proteinExistence type="predicted"/>
<dbReference type="InterPro" id="IPR018929">
    <property type="entry name" value="DUF2510"/>
</dbReference>
<feature type="transmembrane region" description="Helical" evidence="7">
    <location>
        <begin position="178"/>
        <end position="196"/>
    </location>
</feature>
<evidence type="ECO:0000259" key="9">
    <source>
        <dbReference type="Pfam" id="PF10708"/>
    </source>
</evidence>
<dbReference type="EMBL" id="CP154795">
    <property type="protein sequence ID" value="XAN06929.1"/>
    <property type="molecule type" value="Genomic_DNA"/>
</dbReference>
<keyword evidence="3 7" id="KW-0812">Transmembrane</keyword>
<dbReference type="RefSeq" id="WP_425308370.1">
    <property type="nucleotide sequence ID" value="NZ_CP154795.1"/>
</dbReference>
<evidence type="ECO:0000256" key="7">
    <source>
        <dbReference type="SAM" id="Phobius"/>
    </source>
</evidence>
<feature type="region of interest" description="Disordered" evidence="6">
    <location>
        <begin position="1"/>
        <end position="28"/>
    </location>
</feature>
<accession>A0ABZ3FLK1</accession>
<protein>
    <submittedName>
        <fullName evidence="10">RDD family protein</fullName>
    </submittedName>
</protein>
<evidence type="ECO:0000313" key="10">
    <source>
        <dbReference type="EMBL" id="XAN06929.1"/>
    </source>
</evidence>
<comment type="subcellular location">
    <subcellularLocation>
        <location evidence="1">Cell membrane</location>
        <topology evidence="1">Multi-pass membrane protein</topology>
    </subcellularLocation>
</comment>
<evidence type="ECO:0000256" key="5">
    <source>
        <dbReference type="ARBA" id="ARBA00023136"/>
    </source>
</evidence>
<keyword evidence="2" id="KW-1003">Cell membrane</keyword>
<feature type="domain" description="RDD" evidence="8">
    <location>
        <begin position="108"/>
        <end position="268"/>
    </location>
</feature>
<keyword evidence="5 7" id="KW-0472">Membrane</keyword>
<gene>
    <name evidence="10" type="ORF">AADG42_06295</name>
</gene>
<feature type="region of interest" description="Disordered" evidence="6">
    <location>
        <begin position="46"/>
        <end position="85"/>
    </location>
</feature>
<evidence type="ECO:0000256" key="2">
    <source>
        <dbReference type="ARBA" id="ARBA00022475"/>
    </source>
</evidence>
<evidence type="ECO:0000259" key="8">
    <source>
        <dbReference type="Pfam" id="PF06271"/>
    </source>
</evidence>
<dbReference type="InterPro" id="IPR051791">
    <property type="entry name" value="Pra-immunoreactive"/>
</dbReference>
<reference evidence="10 11" key="1">
    <citation type="submission" date="2024-04" db="EMBL/GenBank/DDBJ databases">
        <title>Isolation of an actinomycete strain from pig manure.</title>
        <authorList>
            <person name="Gong T."/>
            <person name="Yu Z."/>
            <person name="An M."/>
            <person name="Wei C."/>
            <person name="Yang W."/>
            <person name="Liu L."/>
        </authorList>
    </citation>
    <scope>NUCLEOTIDE SEQUENCE [LARGE SCALE GENOMIC DNA]</scope>
    <source>
        <strain evidence="10 11">ZF39</strain>
    </source>
</reference>
<name>A0ABZ3FLK1_9ACTN</name>
<dbReference type="Proteomes" id="UP001442841">
    <property type="component" value="Chromosome"/>
</dbReference>
<evidence type="ECO:0000256" key="3">
    <source>
        <dbReference type="ARBA" id="ARBA00022692"/>
    </source>
</evidence>
<feature type="transmembrane region" description="Helical" evidence="7">
    <location>
        <begin position="234"/>
        <end position="255"/>
    </location>
</feature>
<feature type="domain" description="DUF2510" evidence="9">
    <location>
        <begin position="22"/>
        <end position="54"/>
    </location>
</feature>
<keyword evidence="4 7" id="KW-1133">Transmembrane helix</keyword>
<feature type="transmembrane region" description="Helical" evidence="7">
    <location>
        <begin position="115"/>
        <end position="140"/>
    </location>
</feature>
<feature type="compositionally biased region" description="Low complexity" evidence="6">
    <location>
        <begin position="68"/>
        <end position="83"/>
    </location>
</feature>
<dbReference type="PANTHER" id="PTHR36115">
    <property type="entry name" value="PROLINE-RICH ANTIGEN HOMOLOG-RELATED"/>
    <property type="match status" value="1"/>
</dbReference>
<keyword evidence="11" id="KW-1185">Reference proteome</keyword>
<dbReference type="Pfam" id="PF06271">
    <property type="entry name" value="RDD"/>
    <property type="match status" value="1"/>
</dbReference>
<dbReference type="Pfam" id="PF10708">
    <property type="entry name" value="DUF2510"/>
    <property type="match status" value="1"/>
</dbReference>